<keyword evidence="1" id="KW-1133">Transmembrane helix</keyword>
<feature type="chain" id="PRO_5012655535" description="Wax synthase domain-containing protein" evidence="2">
    <location>
        <begin position="16"/>
        <end position="508"/>
    </location>
</feature>
<proteinExistence type="predicted"/>
<feature type="transmembrane region" description="Helical" evidence="1">
    <location>
        <begin position="206"/>
        <end position="225"/>
    </location>
</feature>
<accession>A0A067SHV7</accession>
<dbReference type="HOGENOM" id="CLU_022883_6_1_1"/>
<keyword evidence="4" id="KW-1185">Reference proteome</keyword>
<protein>
    <recommendedName>
        <fullName evidence="5">Wax synthase domain-containing protein</fullName>
    </recommendedName>
</protein>
<feature type="signal peptide" evidence="2">
    <location>
        <begin position="1"/>
        <end position="15"/>
    </location>
</feature>
<feature type="transmembrane region" description="Helical" evidence="1">
    <location>
        <begin position="464"/>
        <end position="486"/>
    </location>
</feature>
<gene>
    <name evidence="3" type="ORF">GALMADRAFT_103228</name>
</gene>
<evidence type="ECO:0000256" key="1">
    <source>
        <dbReference type="SAM" id="Phobius"/>
    </source>
</evidence>
<dbReference type="AlphaFoldDB" id="A0A067SHV7"/>
<dbReference type="EMBL" id="KL142397">
    <property type="protein sequence ID" value="KDR70515.1"/>
    <property type="molecule type" value="Genomic_DNA"/>
</dbReference>
<reference evidence="4" key="1">
    <citation type="journal article" date="2014" name="Proc. Natl. Acad. Sci. U.S.A.">
        <title>Extensive sampling of basidiomycete genomes demonstrates inadequacy of the white-rot/brown-rot paradigm for wood decay fungi.</title>
        <authorList>
            <person name="Riley R."/>
            <person name="Salamov A.A."/>
            <person name="Brown D.W."/>
            <person name="Nagy L.G."/>
            <person name="Floudas D."/>
            <person name="Held B.W."/>
            <person name="Levasseur A."/>
            <person name="Lombard V."/>
            <person name="Morin E."/>
            <person name="Otillar R."/>
            <person name="Lindquist E.A."/>
            <person name="Sun H."/>
            <person name="LaButti K.M."/>
            <person name="Schmutz J."/>
            <person name="Jabbour D."/>
            <person name="Luo H."/>
            <person name="Baker S.E."/>
            <person name="Pisabarro A.G."/>
            <person name="Walton J.D."/>
            <person name="Blanchette R.A."/>
            <person name="Henrissat B."/>
            <person name="Martin F."/>
            <person name="Cullen D."/>
            <person name="Hibbett D.S."/>
            <person name="Grigoriev I.V."/>
        </authorList>
    </citation>
    <scope>NUCLEOTIDE SEQUENCE [LARGE SCALE GENOMIC DNA]</scope>
    <source>
        <strain evidence="4">CBS 339.88</strain>
    </source>
</reference>
<keyword evidence="1" id="KW-0472">Membrane</keyword>
<keyword evidence="2" id="KW-0732">Signal</keyword>
<evidence type="ECO:0000256" key="2">
    <source>
        <dbReference type="SAM" id="SignalP"/>
    </source>
</evidence>
<dbReference type="Proteomes" id="UP000027222">
    <property type="component" value="Unassembled WGS sequence"/>
</dbReference>
<organism evidence="3 4">
    <name type="scientific">Galerina marginata (strain CBS 339.88)</name>
    <dbReference type="NCBI Taxonomy" id="685588"/>
    <lineage>
        <taxon>Eukaryota</taxon>
        <taxon>Fungi</taxon>
        <taxon>Dikarya</taxon>
        <taxon>Basidiomycota</taxon>
        <taxon>Agaricomycotina</taxon>
        <taxon>Agaricomycetes</taxon>
        <taxon>Agaricomycetidae</taxon>
        <taxon>Agaricales</taxon>
        <taxon>Agaricineae</taxon>
        <taxon>Strophariaceae</taxon>
        <taxon>Galerina</taxon>
    </lineage>
</organism>
<evidence type="ECO:0000313" key="3">
    <source>
        <dbReference type="EMBL" id="KDR70515.1"/>
    </source>
</evidence>
<dbReference type="OrthoDB" id="9451547at2759"/>
<sequence>MFLLIPLLRVVNVAALAVPQIDTSAFNSTCSPVLNPAVATNQRSTWDILWSCLATIFACTWVSVHPNMPSPKDGKIRIALQRLELMVWGVMTPEMLIFWAMRQWRNARMLAARYREYGWTITHGHFLQMGGFILVEDGIDSSVLTPKEFNILLADKEIGFPLISEKEILDRSKGDGLSKALAVAQTSWFIAQCISRKVQHLTITEIELVTVAFAFLNGIMYFLWWNKPVDVTTCVRIYRLTSAIPQPKPIEIDRDQDPAFKYSLPNLQFMTIRLSEHTHITRYSLAKSEVGYIKSQSSLVTPPRQTTLPSSAPGVTLPVDRTYKPINPGLSVLIERWTSSKDLRRAFSFIFHRLDEMRGGPNHSGSGEATRVPTFFPPGDQAREPLGHFSVPAISTLFGLIHCLGWSLDFPSFAERFVWRVSAVIISAVPILVLCSHFIYFILQPIRKQVRRGYLATEYQQARMKLVVSIPIYLLARVGLLVEAFFSLRSLPSGAYSVVVWTGYLPHI</sequence>
<dbReference type="STRING" id="685588.A0A067SHV7"/>
<dbReference type="PANTHER" id="PTHR35043:SF7">
    <property type="entry name" value="TRANSCRIPTION FACTOR DOMAIN-CONTAINING PROTEIN"/>
    <property type="match status" value="1"/>
</dbReference>
<evidence type="ECO:0008006" key="5">
    <source>
        <dbReference type="Google" id="ProtNLM"/>
    </source>
</evidence>
<name>A0A067SHV7_GALM3</name>
<keyword evidence="1" id="KW-0812">Transmembrane</keyword>
<dbReference type="PANTHER" id="PTHR35043">
    <property type="entry name" value="TRANSCRIPTION FACTOR DOMAIN-CONTAINING PROTEIN"/>
    <property type="match status" value="1"/>
</dbReference>
<evidence type="ECO:0000313" key="4">
    <source>
        <dbReference type="Proteomes" id="UP000027222"/>
    </source>
</evidence>
<feature type="transmembrane region" description="Helical" evidence="1">
    <location>
        <begin position="417"/>
        <end position="443"/>
    </location>
</feature>